<sequence length="196" mass="21673">MSKMLRFVLVFLASCCGVVATAAMAQGEIANAPDPFVHSRAGVEFPLALDGFTRQRVYQFDDRGEDISIGYRESGFPTPITVTIYVYPRSGSCSDSFASTVEPIMEYKGAKDLGADIDTQWSKAFAGQEQYFARFLVPAGSYGHDHPDLTSVAWVACPRNTSWVVKLRASYENEAAEPILRPLVDQIDWSMLLGRQ</sequence>
<reference evidence="3" key="1">
    <citation type="journal article" date="2019" name="Int. J. Syst. Evol. Microbiol.">
        <title>The Global Catalogue of Microorganisms (GCM) 10K type strain sequencing project: providing services to taxonomists for standard genome sequencing and annotation.</title>
        <authorList>
            <consortium name="The Broad Institute Genomics Platform"/>
            <consortium name="The Broad Institute Genome Sequencing Center for Infectious Disease"/>
            <person name="Wu L."/>
            <person name="Ma J."/>
        </authorList>
    </citation>
    <scope>NUCLEOTIDE SEQUENCE [LARGE SCALE GENOMIC DNA]</scope>
    <source>
        <strain evidence="3">JCM 18014</strain>
    </source>
</reference>
<keyword evidence="3" id="KW-1185">Reference proteome</keyword>
<evidence type="ECO:0000256" key="1">
    <source>
        <dbReference type="SAM" id="SignalP"/>
    </source>
</evidence>
<evidence type="ECO:0000313" key="3">
    <source>
        <dbReference type="Proteomes" id="UP001500518"/>
    </source>
</evidence>
<gene>
    <name evidence="2" type="ORF">GCM10023208_30930</name>
</gene>
<dbReference type="EMBL" id="BAABHV010000022">
    <property type="protein sequence ID" value="GAA5061507.1"/>
    <property type="molecule type" value="Genomic_DNA"/>
</dbReference>
<evidence type="ECO:0000313" key="2">
    <source>
        <dbReference type="EMBL" id="GAA5061507.1"/>
    </source>
</evidence>
<dbReference type="Proteomes" id="UP001500518">
    <property type="component" value="Unassembled WGS sequence"/>
</dbReference>
<feature type="signal peptide" evidence="1">
    <location>
        <begin position="1"/>
        <end position="25"/>
    </location>
</feature>
<feature type="chain" id="PRO_5047360430" evidence="1">
    <location>
        <begin position="26"/>
        <end position="196"/>
    </location>
</feature>
<dbReference type="RefSeq" id="WP_346033904.1">
    <property type="nucleotide sequence ID" value="NZ_BAABHV010000022.1"/>
</dbReference>
<comment type="caution">
    <text evidence="2">The sequence shown here is derived from an EMBL/GenBank/DDBJ whole genome shotgun (WGS) entry which is preliminary data.</text>
</comment>
<proteinExistence type="predicted"/>
<accession>A0ABP9KMF5</accession>
<protein>
    <submittedName>
        <fullName evidence="2">Uncharacterized protein</fullName>
    </submittedName>
</protein>
<name>A0ABP9KMF5_9SPHN</name>
<organism evidence="2 3">
    <name type="scientific">Erythrobacter westpacificensis</name>
    <dbReference type="NCBI Taxonomy" id="1055231"/>
    <lineage>
        <taxon>Bacteria</taxon>
        <taxon>Pseudomonadati</taxon>
        <taxon>Pseudomonadota</taxon>
        <taxon>Alphaproteobacteria</taxon>
        <taxon>Sphingomonadales</taxon>
        <taxon>Erythrobacteraceae</taxon>
        <taxon>Erythrobacter/Porphyrobacter group</taxon>
        <taxon>Erythrobacter</taxon>
    </lineage>
</organism>
<keyword evidence="1" id="KW-0732">Signal</keyword>